<keyword evidence="2" id="KW-0342">GTP-binding</keyword>
<keyword evidence="1" id="KW-0547">Nucleotide-binding</keyword>
<dbReference type="Gramene" id="CDF36002">
    <property type="protein sequence ID" value="CDF36002"/>
    <property type="gene ID" value="CHC_T00004424001"/>
</dbReference>
<sequence length="125" mass="12956">MMPEGQVAVVEIGCGTDMHGQDANVAATRACRNAIGFNSLPGLSRLLPDGDLSKMNVHVRLGVPEPYVKDVDEQRVKDQFPYGTVSVEVVAGGLACGSGVVLAEQGDAPDNDTALVVVAAVSVFC</sequence>
<accession>R7QBZ3</accession>
<reference evidence="4" key="1">
    <citation type="journal article" date="2013" name="Proc. Natl. Acad. Sci. U.S.A.">
        <title>Genome structure and metabolic features in the red seaweed Chondrus crispus shed light on evolution of the Archaeplastida.</title>
        <authorList>
            <person name="Collen J."/>
            <person name="Porcel B."/>
            <person name="Carre W."/>
            <person name="Ball S.G."/>
            <person name="Chaparro C."/>
            <person name="Tonon T."/>
            <person name="Barbeyron T."/>
            <person name="Michel G."/>
            <person name="Noel B."/>
            <person name="Valentin K."/>
            <person name="Elias M."/>
            <person name="Artiguenave F."/>
            <person name="Arun A."/>
            <person name="Aury J.M."/>
            <person name="Barbosa-Neto J.F."/>
            <person name="Bothwell J.H."/>
            <person name="Bouget F.Y."/>
            <person name="Brillet L."/>
            <person name="Cabello-Hurtado F."/>
            <person name="Capella-Gutierrez S."/>
            <person name="Charrier B."/>
            <person name="Cladiere L."/>
            <person name="Cock J.M."/>
            <person name="Coelho S.M."/>
            <person name="Colleoni C."/>
            <person name="Czjzek M."/>
            <person name="Da Silva C."/>
            <person name="Delage L."/>
            <person name="Denoeud F."/>
            <person name="Deschamps P."/>
            <person name="Dittami S.M."/>
            <person name="Gabaldon T."/>
            <person name="Gachon C.M."/>
            <person name="Groisillier A."/>
            <person name="Herve C."/>
            <person name="Jabbari K."/>
            <person name="Katinka M."/>
            <person name="Kloareg B."/>
            <person name="Kowalczyk N."/>
            <person name="Labadie K."/>
            <person name="Leblanc C."/>
            <person name="Lopez P.J."/>
            <person name="McLachlan D.H."/>
            <person name="Meslet-Cladiere L."/>
            <person name="Moustafa A."/>
            <person name="Nehr Z."/>
            <person name="Nyvall Collen P."/>
            <person name="Panaud O."/>
            <person name="Partensky F."/>
            <person name="Poulain J."/>
            <person name="Rensing S.A."/>
            <person name="Rousvoal S."/>
            <person name="Samson G."/>
            <person name="Symeonidi A."/>
            <person name="Weissenbach J."/>
            <person name="Zambounis A."/>
            <person name="Wincker P."/>
            <person name="Boyen C."/>
        </authorList>
    </citation>
    <scope>NUCLEOTIDE SEQUENCE [LARGE SCALE GENOMIC DNA]</scope>
    <source>
        <strain evidence="4">cv. Stackhouse</strain>
    </source>
</reference>
<dbReference type="GO" id="GO:0005525">
    <property type="term" value="F:GTP binding"/>
    <property type="evidence" value="ECO:0007669"/>
    <property type="project" value="UniProtKB-KW"/>
</dbReference>
<organism evidence="3 4">
    <name type="scientific">Chondrus crispus</name>
    <name type="common">Carrageen Irish moss</name>
    <name type="synonym">Polymorpha crispa</name>
    <dbReference type="NCBI Taxonomy" id="2769"/>
    <lineage>
        <taxon>Eukaryota</taxon>
        <taxon>Rhodophyta</taxon>
        <taxon>Florideophyceae</taxon>
        <taxon>Rhodymeniophycidae</taxon>
        <taxon>Gigartinales</taxon>
        <taxon>Gigartinaceae</taxon>
        <taxon>Chondrus</taxon>
    </lineage>
</organism>
<dbReference type="GeneID" id="17323537"/>
<dbReference type="NCBIfam" id="TIGR02058">
    <property type="entry name" value="lin0512_fam"/>
    <property type="match status" value="1"/>
</dbReference>
<dbReference type="EMBL" id="HG001756">
    <property type="protein sequence ID" value="CDF36002.1"/>
    <property type="molecule type" value="Genomic_DNA"/>
</dbReference>
<dbReference type="PhylomeDB" id="R7QBZ3"/>
<dbReference type="InterPro" id="IPR011719">
    <property type="entry name" value="CHP02058"/>
</dbReference>
<gene>
    <name evidence="3" type="ORF">CHC_T00004424001</name>
</gene>
<evidence type="ECO:0000256" key="2">
    <source>
        <dbReference type="ARBA" id="ARBA00023134"/>
    </source>
</evidence>
<dbReference type="PANTHER" id="PTHR34784:SF1">
    <property type="entry name" value="50S RIBOSOMAL PROTEIN L34"/>
    <property type="match status" value="1"/>
</dbReference>
<dbReference type="Proteomes" id="UP000012073">
    <property type="component" value="Unassembled WGS sequence"/>
</dbReference>
<name>R7QBZ3_CHOCR</name>
<dbReference type="AlphaFoldDB" id="R7QBZ3"/>
<dbReference type="Gene3D" id="3.30.1330.20">
    <property type="entry name" value="Tubulin/FtsZ, C-terminal domain"/>
    <property type="match status" value="1"/>
</dbReference>
<dbReference type="PANTHER" id="PTHR34784">
    <property type="entry name" value="50S RIBOSOMAL PROTEIN L34"/>
    <property type="match status" value="1"/>
</dbReference>
<dbReference type="RefSeq" id="XP_005715821.1">
    <property type="nucleotide sequence ID" value="XM_005715764.1"/>
</dbReference>
<dbReference type="InterPro" id="IPR037103">
    <property type="entry name" value="Tubulin/FtsZ-like_C"/>
</dbReference>
<proteinExistence type="predicted"/>
<dbReference type="OMA" id="MIVQGRA"/>
<dbReference type="Pfam" id="PF09585">
    <property type="entry name" value="Lin0512_fam"/>
    <property type="match status" value="1"/>
</dbReference>
<keyword evidence="4" id="KW-1185">Reference proteome</keyword>
<evidence type="ECO:0000256" key="1">
    <source>
        <dbReference type="ARBA" id="ARBA00022741"/>
    </source>
</evidence>
<dbReference type="KEGG" id="ccp:CHC_T00004424001"/>
<evidence type="ECO:0000313" key="4">
    <source>
        <dbReference type="Proteomes" id="UP000012073"/>
    </source>
</evidence>
<dbReference type="OrthoDB" id="193238at2759"/>
<evidence type="ECO:0000313" key="3">
    <source>
        <dbReference type="EMBL" id="CDF36002.1"/>
    </source>
</evidence>
<protein>
    <submittedName>
        <fullName evidence="3">Uncharacterized protein</fullName>
    </submittedName>
</protein>